<evidence type="ECO:0000313" key="3">
    <source>
        <dbReference type="Proteomes" id="UP000499080"/>
    </source>
</evidence>
<reference evidence="2 3" key="1">
    <citation type="journal article" date="2019" name="Sci. Rep.">
        <title>Orb-weaving spider Araneus ventricosus genome elucidates the spidroin gene catalogue.</title>
        <authorList>
            <person name="Kono N."/>
            <person name="Nakamura H."/>
            <person name="Ohtoshi R."/>
            <person name="Moran D.A.P."/>
            <person name="Shinohara A."/>
            <person name="Yoshida Y."/>
            <person name="Fujiwara M."/>
            <person name="Mori M."/>
            <person name="Tomita M."/>
            <person name="Arakawa K."/>
        </authorList>
    </citation>
    <scope>NUCLEOTIDE SEQUENCE [LARGE SCALE GENOMIC DNA]</scope>
</reference>
<comment type="caution">
    <text evidence="2">The sequence shown here is derived from an EMBL/GenBank/DDBJ whole genome shotgun (WGS) entry which is preliminary data.</text>
</comment>
<feature type="region of interest" description="Disordered" evidence="1">
    <location>
        <begin position="63"/>
        <end position="87"/>
    </location>
</feature>
<accession>A0A4Y2TUP7</accession>
<organism evidence="2 3">
    <name type="scientific">Araneus ventricosus</name>
    <name type="common">Orbweaver spider</name>
    <name type="synonym">Epeira ventricosa</name>
    <dbReference type="NCBI Taxonomy" id="182803"/>
    <lineage>
        <taxon>Eukaryota</taxon>
        <taxon>Metazoa</taxon>
        <taxon>Ecdysozoa</taxon>
        <taxon>Arthropoda</taxon>
        <taxon>Chelicerata</taxon>
        <taxon>Arachnida</taxon>
        <taxon>Araneae</taxon>
        <taxon>Araneomorphae</taxon>
        <taxon>Entelegynae</taxon>
        <taxon>Araneoidea</taxon>
        <taxon>Araneidae</taxon>
        <taxon>Araneus</taxon>
    </lineage>
</organism>
<gene>
    <name evidence="2" type="ORF">AVEN_226525_1</name>
</gene>
<dbReference type="AlphaFoldDB" id="A0A4Y2TUP7"/>
<keyword evidence="3" id="KW-1185">Reference proteome</keyword>
<evidence type="ECO:0000256" key="1">
    <source>
        <dbReference type="SAM" id="MobiDB-lite"/>
    </source>
</evidence>
<dbReference type="EMBL" id="BGPR01031317">
    <property type="protein sequence ID" value="GBO04313.1"/>
    <property type="molecule type" value="Genomic_DNA"/>
</dbReference>
<protein>
    <submittedName>
        <fullName evidence="2">Uncharacterized protein</fullName>
    </submittedName>
</protein>
<evidence type="ECO:0000313" key="2">
    <source>
        <dbReference type="EMBL" id="GBO04313.1"/>
    </source>
</evidence>
<sequence>MVLLCHLDISSHAVCPKTIEPPAAANCNDDHPDLISAIPIQMSVISFALPSMSSSASVSMSSVTGTASISPPSQRKQQPIKTSHQTSVESFLKRKLALV</sequence>
<feature type="compositionally biased region" description="Polar residues" evidence="1">
    <location>
        <begin position="69"/>
        <end position="87"/>
    </location>
</feature>
<name>A0A4Y2TUP7_ARAVE</name>
<dbReference type="Proteomes" id="UP000499080">
    <property type="component" value="Unassembled WGS sequence"/>
</dbReference>
<proteinExistence type="predicted"/>